<name>A0A1V8TE61_9PEZI</name>
<gene>
    <name evidence="1" type="ORF">B0A48_05067</name>
</gene>
<dbReference type="Proteomes" id="UP000192596">
    <property type="component" value="Unassembled WGS sequence"/>
</dbReference>
<comment type="caution">
    <text evidence="1">The sequence shown here is derived from an EMBL/GenBank/DDBJ whole genome shotgun (WGS) entry which is preliminary data.</text>
</comment>
<keyword evidence="2" id="KW-1185">Reference proteome</keyword>
<protein>
    <submittedName>
        <fullName evidence="1">Uncharacterized protein</fullName>
    </submittedName>
</protein>
<dbReference type="AlphaFoldDB" id="A0A1V8TE61"/>
<accession>A0A1V8TE61</accession>
<dbReference type="InParanoid" id="A0A1V8TE61"/>
<sequence>MSTKSSSRSTTSLPSQPLALLPATLRNKIYRSVLHPRTQEDKTLDLADVDVIEPADLVPSVRLETCRSIAETVRELARAGQVFSEEDVTEVERW</sequence>
<organism evidence="1 2">
    <name type="scientific">Cryoendolithus antarcticus</name>
    <dbReference type="NCBI Taxonomy" id="1507870"/>
    <lineage>
        <taxon>Eukaryota</taxon>
        <taxon>Fungi</taxon>
        <taxon>Dikarya</taxon>
        <taxon>Ascomycota</taxon>
        <taxon>Pezizomycotina</taxon>
        <taxon>Dothideomycetes</taxon>
        <taxon>Dothideomycetidae</taxon>
        <taxon>Cladosporiales</taxon>
        <taxon>Cladosporiaceae</taxon>
        <taxon>Cryoendolithus</taxon>
    </lineage>
</organism>
<reference evidence="2" key="1">
    <citation type="submission" date="2017-03" db="EMBL/GenBank/DDBJ databases">
        <title>Genomes of endolithic fungi from Antarctica.</title>
        <authorList>
            <person name="Coleine C."/>
            <person name="Masonjones S."/>
            <person name="Stajich J.E."/>
        </authorList>
    </citation>
    <scope>NUCLEOTIDE SEQUENCE [LARGE SCALE GENOMIC DNA]</scope>
    <source>
        <strain evidence="2">CCFEE 5527</strain>
    </source>
</reference>
<evidence type="ECO:0000313" key="1">
    <source>
        <dbReference type="EMBL" id="OQO09665.1"/>
    </source>
</evidence>
<evidence type="ECO:0000313" key="2">
    <source>
        <dbReference type="Proteomes" id="UP000192596"/>
    </source>
</evidence>
<dbReference type="EMBL" id="NAJO01000010">
    <property type="protein sequence ID" value="OQO09665.1"/>
    <property type="molecule type" value="Genomic_DNA"/>
</dbReference>
<proteinExistence type="predicted"/>